<comment type="caution">
    <text evidence="14">The sequence shown here is derived from an EMBL/GenBank/DDBJ whole genome shotgun (WGS) entry which is preliminary data.</text>
</comment>
<feature type="transmembrane region" description="Helical" evidence="12">
    <location>
        <begin position="12"/>
        <end position="35"/>
    </location>
</feature>
<gene>
    <name evidence="14" type="primary">nrfH</name>
    <name evidence="14" type="ORF">LMG8286_01509</name>
</gene>
<dbReference type="SUPFAM" id="SSF48695">
    <property type="entry name" value="Multiheme cytochromes"/>
    <property type="match status" value="1"/>
</dbReference>
<evidence type="ECO:0000256" key="6">
    <source>
        <dbReference type="ARBA" id="ARBA00022692"/>
    </source>
</evidence>
<evidence type="ECO:0000313" key="14">
    <source>
        <dbReference type="EMBL" id="CAD7288764.1"/>
    </source>
</evidence>
<keyword evidence="15" id="KW-1185">Reference proteome</keyword>
<dbReference type="InterPro" id="IPR051174">
    <property type="entry name" value="Cytochrome_c-type_ET"/>
</dbReference>
<evidence type="ECO:0000313" key="15">
    <source>
        <dbReference type="Proteomes" id="UP000789359"/>
    </source>
</evidence>
<dbReference type="Gene3D" id="1.10.3820.10">
    <property type="entry name" value="Di-heme elbow motif domain"/>
    <property type="match status" value="1"/>
</dbReference>
<name>A0ABM8Q7J9_9BACT</name>
<dbReference type="PANTHER" id="PTHR30333">
    <property type="entry name" value="CYTOCHROME C-TYPE PROTEIN"/>
    <property type="match status" value="1"/>
</dbReference>
<evidence type="ECO:0000256" key="9">
    <source>
        <dbReference type="ARBA" id="ARBA00022989"/>
    </source>
</evidence>
<keyword evidence="11 12" id="KW-0472">Membrane</keyword>
<evidence type="ECO:0000256" key="5">
    <source>
        <dbReference type="ARBA" id="ARBA00022617"/>
    </source>
</evidence>
<evidence type="ECO:0000256" key="4">
    <source>
        <dbReference type="ARBA" id="ARBA00022475"/>
    </source>
</evidence>
<comment type="similarity">
    <text evidence="2">Belongs to the NapC/NirT/NrfH family.</text>
</comment>
<keyword evidence="7" id="KW-0479">Metal-binding</keyword>
<evidence type="ECO:0000256" key="2">
    <source>
        <dbReference type="ARBA" id="ARBA00007395"/>
    </source>
</evidence>
<dbReference type="InterPro" id="IPR005126">
    <property type="entry name" value="NapC/NirT_cyt_c_N"/>
</dbReference>
<keyword evidence="5" id="KW-0349">Heme</keyword>
<keyword evidence="8" id="KW-0249">Electron transport</keyword>
<dbReference type="Pfam" id="PF03264">
    <property type="entry name" value="Cytochrom_NNT"/>
    <property type="match status" value="1"/>
</dbReference>
<comment type="subcellular location">
    <subcellularLocation>
        <location evidence="1">Cell membrane</location>
    </subcellularLocation>
</comment>
<evidence type="ECO:0000256" key="11">
    <source>
        <dbReference type="ARBA" id="ARBA00023136"/>
    </source>
</evidence>
<dbReference type="RefSeq" id="WP_230057251.1">
    <property type="nucleotide sequence ID" value="NZ_CAJHOE010000004.1"/>
</dbReference>
<keyword evidence="4" id="KW-1003">Cell membrane</keyword>
<organism evidence="14 15">
    <name type="scientific">Campylobacter suis</name>
    <dbReference type="NCBI Taxonomy" id="2790657"/>
    <lineage>
        <taxon>Bacteria</taxon>
        <taxon>Pseudomonadati</taxon>
        <taxon>Campylobacterota</taxon>
        <taxon>Epsilonproteobacteria</taxon>
        <taxon>Campylobacterales</taxon>
        <taxon>Campylobacteraceae</taxon>
        <taxon>Campylobacter</taxon>
    </lineage>
</organism>
<dbReference type="InterPro" id="IPR017571">
    <property type="entry name" value="NrfH"/>
</dbReference>
<evidence type="ECO:0000256" key="1">
    <source>
        <dbReference type="ARBA" id="ARBA00004236"/>
    </source>
</evidence>
<evidence type="ECO:0000256" key="8">
    <source>
        <dbReference type="ARBA" id="ARBA00022982"/>
    </source>
</evidence>
<evidence type="ECO:0000256" key="3">
    <source>
        <dbReference type="ARBA" id="ARBA00022448"/>
    </source>
</evidence>
<reference evidence="14 15" key="1">
    <citation type="submission" date="2020-11" db="EMBL/GenBank/DDBJ databases">
        <authorList>
            <person name="Peeters C."/>
        </authorList>
    </citation>
    <scope>NUCLEOTIDE SEQUENCE [LARGE SCALE GENOMIC DNA]</scope>
    <source>
        <strain evidence="14 15">LMG 8286</strain>
    </source>
</reference>
<keyword evidence="3" id="KW-0813">Transport</keyword>
<dbReference type="InterPro" id="IPR038266">
    <property type="entry name" value="NapC/NirT_cytc_sf"/>
</dbReference>
<keyword evidence="10" id="KW-0408">Iron</keyword>
<feature type="domain" description="NapC/NirT cytochrome c N-terminal" evidence="13">
    <location>
        <begin position="17"/>
        <end position="163"/>
    </location>
</feature>
<dbReference type="EMBL" id="CAJHOE010000004">
    <property type="protein sequence ID" value="CAD7288764.1"/>
    <property type="molecule type" value="Genomic_DNA"/>
</dbReference>
<protein>
    <submittedName>
        <fullName evidence="14">Cytochrome c-type protein NrfH</fullName>
    </submittedName>
</protein>
<evidence type="ECO:0000256" key="10">
    <source>
        <dbReference type="ARBA" id="ARBA00023004"/>
    </source>
</evidence>
<sequence>MKIVDEAKKQPGFLAVLILIISVGVVLGHGIYTFVYAKGFSYMSDDPAACKNCHVMNQVYESWERGGHQHVATCNDCHVPHDFIGKWLMKAESGFGHSYAFTAKDNPVPFTANAKSKRVIQNNCIECHGDYAAPSVHAKQAGGSDAQNESLSCASCHRQVGHAHNY</sequence>
<proteinExistence type="inferred from homology"/>
<dbReference type="Proteomes" id="UP000789359">
    <property type="component" value="Unassembled WGS sequence"/>
</dbReference>
<keyword evidence="9 12" id="KW-1133">Transmembrane helix</keyword>
<dbReference type="InterPro" id="IPR036280">
    <property type="entry name" value="Multihaem_cyt_sf"/>
</dbReference>
<evidence type="ECO:0000256" key="12">
    <source>
        <dbReference type="SAM" id="Phobius"/>
    </source>
</evidence>
<evidence type="ECO:0000256" key="7">
    <source>
        <dbReference type="ARBA" id="ARBA00022723"/>
    </source>
</evidence>
<accession>A0ABM8Q7J9</accession>
<evidence type="ECO:0000259" key="13">
    <source>
        <dbReference type="Pfam" id="PF03264"/>
    </source>
</evidence>
<dbReference type="PANTHER" id="PTHR30333:SF1">
    <property type="entry name" value="CYTOCHROME C-TYPE PROTEIN NAPC"/>
    <property type="match status" value="1"/>
</dbReference>
<dbReference type="NCBIfam" id="TIGR03153">
    <property type="entry name" value="cytochr_NrfH"/>
    <property type="match status" value="1"/>
</dbReference>
<keyword evidence="6 12" id="KW-0812">Transmembrane</keyword>